<evidence type="ECO:0000259" key="1">
    <source>
        <dbReference type="PROSITE" id="PS51502"/>
    </source>
</evidence>
<dbReference type="Gene3D" id="3.30.70.100">
    <property type="match status" value="1"/>
</dbReference>
<comment type="caution">
    <text evidence="2">The sequence shown here is derived from an EMBL/GenBank/DDBJ whole genome shotgun (WGS) entry which is preliminary data.</text>
</comment>
<dbReference type="Proteomes" id="UP000019484">
    <property type="component" value="Unassembled WGS sequence"/>
</dbReference>
<gene>
    <name evidence="2" type="ORF">A1O1_07716</name>
</gene>
<dbReference type="SUPFAM" id="SSF54909">
    <property type="entry name" value="Dimeric alpha+beta barrel"/>
    <property type="match status" value="1"/>
</dbReference>
<dbReference type="InterPro" id="IPR011008">
    <property type="entry name" value="Dimeric_a/b-barrel"/>
</dbReference>
<keyword evidence="3" id="KW-1185">Reference proteome</keyword>
<dbReference type="GeneID" id="19162571"/>
<proteinExistence type="predicted"/>
<dbReference type="RefSeq" id="XP_007726772.1">
    <property type="nucleotide sequence ID" value="XM_007728582.1"/>
</dbReference>
<accession>W9XXD6</accession>
<sequence>MVGQIPGLLKLEANAPLASTAHRSQGYNMGLVAVLEKADDVKVYADHPAHLVVQKYREELCTDTLAYDLEYSE</sequence>
<dbReference type="HOGENOM" id="CLU_080664_6_2_1"/>
<evidence type="ECO:0000313" key="3">
    <source>
        <dbReference type="Proteomes" id="UP000019484"/>
    </source>
</evidence>
<feature type="domain" description="Stress-response A/B barrel" evidence="1">
    <location>
        <begin position="1"/>
        <end position="69"/>
    </location>
</feature>
<dbReference type="PROSITE" id="PS51502">
    <property type="entry name" value="S_R_A_B_BARREL"/>
    <property type="match status" value="1"/>
</dbReference>
<protein>
    <recommendedName>
        <fullName evidence="1">Stress-response A/B barrel domain-containing protein</fullName>
    </recommendedName>
</protein>
<dbReference type="Pfam" id="PF07876">
    <property type="entry name" value="Dabb"/>
    <property type="match status" value="1"/>
</dbReference>
<organism evidence="2 3">
    <name type="scientific">Capronia coronata CBS 617.96</name>
    <dbReference type="NCBI Taxonomy" id="1182541"/>
    <lineage>
        <taxon>Eukaryota</taxon>
        <taxon>Fungi</taxon>
        <taxon>Dikarya</taxon>
        <taxon>Ascomycota</taxon>
        <taxon>Pezizomycotina</taxon>
        <taxon>Eurotiomycetes</taxon>
        <taxon>Chaetothyriomycetidae</taxon>
        <taxon>Chaetothyriales</taxon>
        <taxon>Herpotrichiellaceae</taxon>
        <taxon>Capronia</taxon>
    </lineage>
</organism>
<dbReference type="InterPro" id="IPR013097">
    <property type="entry name" value="Dabb"/>
</dbReference>
<dbReference type="AlphaFoldDB" id="W9XXD6"/>
<dbReference type="EMBL" id="AMWN01000007">
    <property type="protein sequence ID" value="EXJ81651.1"/>
    <property type="molecule type" value="Genomic_DNA"/>
</dbReference>
<dbReference type="STRING" id="1182541.W9XXD6"/>
<dbReference type="OrthoDB" id="42919at2759"/>
<reference evidence="2 3" key="1">
    <citation type="submission" date="2013-03" db="EMBL/GenBank/DDBJ databases">
        <title>The Genome Sequence of Capronia coronata CBS 617.96.</title>
        <authorList>
            <consortium name="The Broad Institute Genomics Platform"/>
            <person name="Cuomo C."/>
            <person name="de Hoog S."/>
            <person name="Gorbushina A."/>
            <person name="Walker B."/>
            <person name="Young S.K."/>
            <person name="Zeng Q."/>
            <person name="Gargeya S."/>
            <person name="Fitzgerald M."/>
            <person name="Haas B."/>
            <person name="Abouelleil A."/>
            <person name="Allen A.W."/>
            <person name="Alvarado L."/>
            <person name="Arachchi H.M."/>
            <person name="Berlin A.M."/>
            <person name="Chapman S.B."/>
            <person name="Gainer-Dewar J."/>
            <person name="Goldberg J."/>
            <person name="Griggs A."/>
            <person name="Gujja S."/>
            <person name="Hansen M."/>
            <person name="Howarth C."/>
            <person name="Imamovic A."/>
            <person name="Ireland A."/>
            <person name="Larimer J."/>
            <person name="McCowan C."/>
            <person name="Murphy C."/>
            <person name="Pearson M."/>
            <person name="Poon T.W."/>
            <person name="Priest M."/>
            <person name="Roberts A."/>
            <person name="Saif S."/>
            <person name="Shea T."/>
            <person name="Sisk P."/>
            <person name="Sykes S."/>
            <person name="Wortman J."/>
            <person name="Nusbaum C."/>
            <person name="Birren B."/>
        </authorList>
    </citation>
    <scope>NUCLEOTIDE SEQUENCE [LARGE SCALE GENOMIC DNA]</scope>
    <source>
        <strain evidence="2 3">CBS 617.96</strain>
    </source>
</reference>
<name>W9XXD6_9EURO</name>
<evidence type="ECO:0000313" key="2">
    <source>
        <dbReference type="EMBL" id="EXJ81651.1"/>
    </source>
</evidence>